<evidence type="ECO:0000259" key="18">
    <source>
        <dbReference type="PROSITE" id="PS51918"/>
    </source>
</evidence>
<dbReference type="EC" id="1.3.98.3" evidence="15"/>
<dbReference type="PANTHER" id="PTHR13932:SF6">
    <property type="entry name" value="OXYGEN-INDEPENDENT COPROPORPHYRINOGEN III OXIDASE"/>
    <property type="match status" value="1"/>
</dbReference>
<dbReference type="SFLD" id="SFLDG01082">
    <property type="entry name" value="B12-binding_domain_containing"/>
    <property type="match status" value="1"/>
</dbReference>
<evidence type="ECO:0000256" key="1">
    <source>
        <dbReference type="ARBA" id="ARBA00004496"/>
    </source>
</evidence>
<evidence type="ECO:0000256" key="6">
    <source>
        <dbReference type="ARBA" id="ARBA00022490"/>
    </source>
</evidence>
<gene>
    <name evidence="19" type="ORF">CP97_13545</name>
</gene>
<feature type="binding site" evidence="16">
    <location>
        <position position="187"/>
    </location>
    <ligand>
        <name>S-adenosyl-L-methionine</name>
        <dbReference type="ChEBI" id="CHEBI:59789"/>
        <label>2</label>
    </ligand>
</feature>
<dbReference type="AlphaFoldDB" id="A0A0H4VIR0"/>
<evidence type="ECO:0000256" key="3">
    <source>
        <dbReference type="ARBA" id="ARBA00005493"/>
    </source>
</evidence>
<comment type="subunit">
    <text evidence="4">Monomer.</text>
</comment>
<reference evidence="19 20" key="1">
    <citation type="journal article" date="2015" name="Int. J. Syst. Evol. Microbiol.">
        <title>Erythrobacter atlanticus sp. nov., a bacterium from ocean sediment able to degrade polycyclic aromatic hydrocarbons.</title>
        <authorList>
            <person name="Zhuang L."/>
            <person name="Liu Y."/>
            <person name="Wang L."/>
            <person name="Wang W."/>
            <person name="Shao Z."/>
        </authorList>
    </citation>
    <scope>NUCLEOTIDE SEQUENCE [LARGE SCALE GENOMIC DNA]</scope>
    <source>
        <strain evidence="20">s21-N3</strain>
    </source>
</reference>
<dbReference type="STRING" id="1648404.CP97_13545"/>
<dbReference type="SUPFAM" id="SSF102114">
    <property type="entry name" value="Radical SAM enzymes"/>
    <property type="match status" value="1"/>
</dbReference>
<keyword evidence="8 15" id="KW-0479">Metal-binding</keyword>
<feature type="binding site" evidence="16">
    <location>
        <position position="175"/>
    </location>
    <ligand>
        <name>S-adenosyl-L-methionine</name>
        <dbReference type="ChEBI" id="CHEBI:59789"/>
        <label>2</label>
    </ligand>
</feature>
<evidence type="ECO:0000256" key="4">
    <source>
        <dbReference type="ARBA" id="ARBA00011245"/>
    </source>
</evidence>
<feature type="binding site" evidence="16">
    <location>
        <begin position="71"/>
        <end position="73"/>
    </location>
    <ligand>
        <name>S-adenosyl-L-methionine</name>
        <dbReference type="ChEBI" id="CHEBI:59789"/>
        <label>2</label>
    </ligand>
</feature>
<dbReference type="GO" id="GO:0051989">
    <property type="term" value="F:coproporphyrinogen dehydrogenase activity"/>
    <property type="evidence" value="ECO:0007669"/>
    <property type="project" value="UniProtKB-EC"/>
</dbReference>
<dbReference type="Gene3D" id="1.10.10.920">
    <property type="match status" value="1"/>
</dbReference>
<evidence type="ECO:0000256" key="16">
    <source>
        <dbReference type="PIRSR" id="PIRSR000167-1"/>
    </source>
</evidence>
<dbReference type="Proteomes" id="UP000059113">
    <property type="component" value="Chromosome"/>
</dbReference>
<feature type="binding site" evidence="17">
    <location>
        <position position="72"/>
    </location>
    <ligand>
        <name>[4Fe-4S] cluster</name>
        <dbReference type="ChEBI" id="CHEBI:49883"/>
        <note>4Fe-4S-S-AdoMet</note>
    </ligand>
</feature>
<feature type="binding site" evidence="16">
    <location>
        <position position="148"/>
    </location>
    <ligand>
        <name>S-adenosyl-L-methionine</name>
        <dbReference type="ChEBI" id="CHEBI:59789"/>
        <label>1</label>
    </ligand>
</feature>
<dbReference type="PANTHER" id="PTHR13932">
    <property type="entry name" value="COPROPORPHYRINIGEN III OXIDASE"/>
    <property type="match status" value="1"/>
</dbReference>
<feature type="binding site" evidence="16">
    <location>
        <position position="333"/>
    </location>
    <ligand>
        <name>S-adenosyl-L-methionine</name>
        <dbReference type="ChEBI" id="CHEBI:59789"/>
        <label>1</label>
    </ligand>
</feature>
<feature type="binding site" evidence="17">
    <location>
        <position position="65"/>
    </location>
    <ligand>
        <name>[4Fe-4S] cluster</name>
        <dbReference type="ChEBI" id="CHEBI:49883"/>
        <note>4Fe-4S-S-AdoMet</note>
    </ligand>
</feature>
<reference evidence="20" key="2">
    <citation type="submission" date="2015-04" db="EMBL/GenBank/DDBJ databases">
        <title>The complete genome sequence of Erythrobacter sp. s21-N3.</title>
        <authorList>
            <person name="Zhuang L."/>
            <person name="Liu Y."/>
            <person name="Shao Z."/>
        </authorList>
    </citation>
    <scope>NUCLEOTIDE SEQUENCE [LARGE SCALE GENOMIC DNA]</scope>
    <source>
        <strain evidence="20">s21-N3</strain>
    </source>
</reference>
<keyword evidence="9 15" id="KW-0560">Oxidoreductase</keyword>
<keyword evidence="5 15" id="KW-0004">4Fe-4S</keyword>
<dbReference type="GO" id="GO:0004109">
    <property type="term" value="F:coproporphyrinogen oxidase activity"/>
    <property type="evidence" value="ECO:0007669"/>
    <property type="project" value="InterPro"/>
</dbReference>
<dbReference type="KEGG" id="ery:CP97_13545"/>
<evidence type="ECO:0000256" key="12">
    <source>
        <dbReference type="ARBA" id="ARBA00023244"/>
    </source>
</evidence>
<feature type="binding site" evidence="16">
    <location>
        <position position="59"/>
    </location>
    <ligand>
        <name>S-adenosyl-L-methionine</name>
        <dbReference type="ChEBI" id="CHEBI:59789"/>
        <label>1</label>
    </ligand>
</feature>
<dbReference type="GO" id="GO:0006782">
    <property type="term" value="P:protoporphyrinogen IX biosynthetic process"/>
    <property type="evidence" value="ECO:0007669"/>
    <property type="project" value="UniProtKB-UniPathway"/>
</dbReference>
<keyword evidence="12 15" id="KW-0627">Porphyrin biosynthesis</keyword>
<comment type="similarity">
    <text evidence="3 15">Belongs to the anaerobic coproporphyrinogen-III oxidase family.</text>
</comment>
<feature type="binding site" evidence="16">
    <location>
        <position position="116"/>
    </location>
    <ligand>
        <name>S-adenosyl-L-methionine</name>
        <dbReference type="ChEBI" id="CHEBI:59789"/>
        <label>1</label>
    </ligand>
</feature>
<feature type="binding site" evidence="16">
    <location>
        <position position="246"/>
    </location>
    <ligand>
        <name>S-adenosyl-L-methionine</name>
        <dbReference type="ChEBI" id="CHEBI:59789"/>
        <label>2</label>
    </ligand>
</feature>
<dbReference type="GO" id="GO:0046872">
    <property type="term" value="F:metal ion binding"/>
    <property type="evidence" value="ECO:0007669"/>
    <property type="project" value="UniProtKB-KW"/>
</dbReference>
<feature type="binding site" evidence="16">
    <location>
        <position position="212"/>
    </location>
    <ligand>
        <name>S-adenosyl-L-methionine</name>
        <dbReference type="ChEBI" id="CHEBI:59789"/>
        <label>2</label>
    </ligand>
</feature>
<proteinExistence type="inferred from homology"/>
<keyword evidence="10 15" id="KW-0408">Iron</keyword>
<evidence type="ECO:0000256" key="10">
    <source>
        <dbReference type="ARBA" id="ARBA00023004"/>
    </source>
</evidence>
<keyword evidence="11 15" id="KW-0411">Iron-sulfur</keyword>
<comment type="function">
    <text evidence="13">Involved in the heme biosynthesis. Catalyzes the anaerobic oxidative decarboxylation of propionate groups of rings A and B of coproporphyrinogen III to yield the vinyl groups in protoporphyrinogen IX.</text>
</comment>
<evidence type="ECO:0000256" key="14">
    <source>
        <dbReference type="ARBA" id="ARBA00048321"/>
    </source>
</evidence>
<dbReference type="PROSITE" id="PS51918">
    <property type="entry name" value="RADICAL_SAM"/>
    <property type="match status" value="1"/>
</dbReference>
<dbReference type="GO" id="GO:0051539">
    <property type="term" value="F:4 iron, 4 sulfur cluster binding"/>
    <property type="evidence" value="ECO:0007669"/>
    <property type="project" value="UniProtKB-KW"/>
</dbReference>
<keyword evidence="6 15" id="KW-0963">Cytoplasm</keyword>
<dbReference type="SFLD" id="SFLDG01065">
    <property type="entry name" value="anaerobic_coproporphyrinogen-I"/>
    <property type="match status" value="1"/>
</dbReference>
<dbReference type="NCBIfam" id="TIGR00538">
    <property type="entry name" value="hemN"/>
    <property type="match status" value="1"/>
</dbReference>
<dbReference type="Gene3D" id="3.80.30.20">
    <property type="entry name" value="tm_1862 like domain"/>
    <property type="match status" value="1"/>
</dbReference>
<feature type="domain" description="Radical SAM core" evidence="18">
    <location>
        <begin position="50"/>
        <end position="274"/>
    </location>
</feature>
<evidence type="ECO:0000256" key="2">
    <source>
        <dbReference type="ARBA" id="ARBA00004785"/>
    </source>
</evidence>
<evidence type="ECO:0000256" key="13">
    <source>
        <dbReference type="ARBA" id="ARBA00024295"/>
    </source>
</evidence>
<dbReference type="UniPathway" id="UPA00251">
    <property type="reaction ID" value="UER00323"/>
</dbReference>
<dbReference type="EMBL" id="CP011310">
    <property type="protein sequence ID" value="AKQ42834.2"/>
    <property type="molecule type" value="Genomic_DNA"/>
</dbReference>
<protein>
    <recommendedName>
        <fullName evidence="15">Coproporphyrinogen-III oxidase</fullName>
        <ecNumber evidence="15">1.3.98.3</ecNumber>
    </recommendedName>
</protein>
<evidence type="ECO:0000256" key="9">
    <source>
        <dbReference type="ARBA" id="ARBA00023002"/>
    </source>
</evidence>
<dbReference type="InterPro" id="IPR007197">
    <property type="entry name" value="rSAM"/>
</dbReference>
<evidence type="ECO:0000256" key="7">
    <source>
        <dbReference type="ARBA" id="ARBA00022691"/>
    </source>
</evidence>
<name>A0A0H4VIR0_9SPHN</name>
<evidence type="ECO:0000256" key="8">
    <source>
        <dbReference type="ARBA" id="ARBA00022723"/>
    </source>
</evidence>
<dbReference type="InterPro" id="IPR006638">
    <property type="entry name" value="Elp3/MiaA/NifB-like_rSAM"/>
</dbReference>
<feature type="binding site" evidence="17">
    <location>
        <position position="69"/>
    </location>
    <ligand>
        <name>[4Fe-4S] cluster</name>
        <dbReference type="ChEBI" id="CHEBI:49883"/>
        <note>4Fe-4S-S-AdoMet</note>
    </ligand>
</feature>
<evidence type="ECO:0000313" key="20">
    <source>
        <dbReference type="Proteomes" id="UP000059113"/>
    </source>
</evidence>
<dbReference type="InterPro" id="IPR023404">
    <property type="entry name" value="rSAM_horseshoe"/>
</dbReference>
<dbReference type="PIRSF" id="PIRSF000167">
    <property type="entry name" value="HemN"/>
    <property type="match status" value="1"/>
</dbReference>
<dbReference type="CDD" id="cd01335">
    <property type="entry name" value="Radical_SAM"/>
    <property type="match status" value="1"/>
</dbReference>
<dbReference type="SFLD" id="SFLDS00029">
    <property type="entry name" value="Radical_SAM"/>
    <property type="match status" value="1"/>
</dbReference>
<evidence type="ECO:0000256" key="17">
    <source>
        <dbReference type="PIRSR" id="PIRSR000167-2"/>
    </source>
</evidence>
<accession>A0A0H4VIR0</accession>
<evidence type="ECO:0000313" key="19">
    <source>
        <dbReference type="EMBL" id="AKQ42834.2"/>
    </source>
</evidence>
<organism evidence="19 20">
    <name type="scientific">Aurantiacibacter atlanticus</name>
    <dbReference type="NCBI Taxonomy" id="1648404"/>
    <lineage>
        <taxon>Bacteria</taxon>
        <taxon>Pseudomonadati</taxon>
        <taxon>Pseudomonadota</taxon>
        <taxon>Alphaproteobacteria</taxon>
        <taxon>Sphingomonadales</taxon>
        <taxon>Erythrobacteraceae</taxon>
        <taxon>Aurantiacibacter</taxon>
    </lineage>
</organism>
<evidence type="ECO:0000256" key="11">
    <source>
        <dbReference type="ARBA" id="ARBA00023014"/>
    </source>
</evidence>
<dbReference type="GO" id="GO:0005737">
    <property type="term" value="C:cytoplasm"/>
    <property type="evidence" value="ECO:0007669"/>
    <property type="project" value="UniProtKB-SubCell"/>
</dbReference>
<dbReference type="InterPro" id="IPR058240">
    <property type="entry name" value="rSAM_sf"/>
</dbReference>
<dbReference type="InterPro" id="IPR034505">
    <property type="entry name" value="Coproporphyrinogen-III_oxidase"/>
</dbReference>
<sequence length="449" mass="49592">MTDVPAMSQKALMWTYYPELLAAPVPRYTSYPTAAEFGKINADLYRSALRNACGDVSLYVHIPFCEKICFYCGCNTGRVDQRQRLESYLAALHREIETVANELSGEVNVVRLAFGGGSPNAITPDDFRELFGALSNYFPLRDPTVSIELDPRTMSAEWAAVIAELGISRASLGVQTFAGHCQKAIGRVQSEDCISRTVEWLRDANVTSINFDLMYGLPGQTMHDLEDTLQRTRALGADRIALFGYAHVPHIVPRQRAIDDSNLPDQKARFAMAELGYAYLVGHGYAPIGFDHFARSDGEPLAKAVLDRTLKRNFQGFTDDQSEVLIGLGASSISSFPHLLSQNEKNNGRYRMLSSQGELSGGRGIARTPDDRYRGAVIEQLLCQGRARLGAALLREAADRLGLFMERGLVSIDGPWLKILPKGLPYARSIAAMFDTHRPSSTRRFSSAV</sequence>
<keyword evidence="20" id="KW-1185">Reference proteome</keyword>
<comment type="catalytic activity">
    <reaction evidence="14 15">
        <text>coproporphyrinogen III + 2 S-adenosyl-L-methionine = protoporphyrinogen IX + 2 5'-deoxyadenosine + 2 L-methionine + 2 CO2</text>
        <dbReference type="Rhea" id="RHEA:15425"/>
        <dbReference type="ChEBI" id="CHEBI:16526"/>
        <dbReference type="ChEBI" id="CHEBI:17319"/>
        <dbReference type="ChEBI" id="CHEBI:57307"/>
        <dbReference type="ChEBI" id="CHEBI:57309"/>
        <dbReference type="ChEBI" id="CHEBI:57844"/>
        <dbReference type="ChEBI" id="CHEBI:59789"/>
        <dbReference type="EC" id="1.3.98.3"/>
    </reaction>
</comment>
<comment type="subcellular location">
    <subcellularLocation>
        <location evidence="1 15">Cytoplasm</location>
    </subcellularLocation>
</comment>
<evidence type="ECO:0000256" key="15">
    <source>
        <dbReference type="PIRNR" id="PIRNR000167"/>
    </source>
</evidence>
<dbReference type="Pfam" id="PF04055">
    <property type="entry name" value="Radical_SAM"/>
    <property type="match status" value="1"/>
</dbReference>
<keyword evidence="7 15" id="KW-0949">S-adenosyl-L-methionine</keyword>
<dbReference type="InterPro" id="IPR004558">
    <property type="entry name" value="Coprogen_oxidase_HemN"/>
</dbReference>
<evidence type="ECO:0000256" key="5">
    <source>
        <dbReference type="ARBA" id="ARBA00022485"/>
    </source>
</evidence>
<comment type="cofactor">
    <cofactor evidence="15 17">
        <name>[4Fe-4S] cluster</name>
        <dbReference type="ChEBI" id="CHEBI:49883"/>
    </cofactor>
    <text evidence="15 17">Binds 1 [4Fe-4S] cluster. The cluster is coordinated with 3 cysteines and an exchangeable S-adenosyl-L-methionine.</text>
</comment>
<comment type="pathway">
    <text evidence="2 15">Porphyrin-containing compound metabolism; protoporphyrin-IX biosynthesis; protoporphyrinogen-IX from coproporphyrinogen-III (AdoMet route): step 1/1.</text>
</comment>
<dbReference type="SMART" id="SM00729">
    <property type="entry name" value="Elp3"/>
    <property type="match status" value="1"/>
</dbReference>